<proteinExistence type="predicted"/>
<reference evidence="1 2" key="1">
    <citation type="submission" date="2015-07" db="EMBL/GenBank/DDBJ databases">
        <title>Genome analysis of myxobacterium Chondromyces crocatus Cm c5 reveals a high potential for natural compound synthesis and the genetic basis for the loss of fruiting body formation.</title>
        <authorList>
            <person name="Zaburannyi N."/>
            <person name="Bunk B."/>
            <person name="Maier J."/>
            <person name="Overmann J."/>
            <person name="Mueller R."/>
        </authorList>
    </citation>
    <scope>NUCLEOTIDE SEQUENCE [LARGE SCALE GENOMIC DNA]</scope>
    <source>
        <strain evidence="1 2">Cm c5</strain>
    </source>
</reference>
<sequence>MNPEAFQHTPLAITSRGTGDVLLVGQAGGVWTRGAAGWELLSSGTSATLNDVVTLPSGTSYAVGSGGTVIAIEGSTITPMVTGVTDTLRAVGITTSGVVVATGGRALLALQGNTWVSLGQTPFDFTTVHAIFGESADDLLVVTPNVVMRWNGTSWASDYTGPSNAGAMTPMGPVLLRNDTSHMRTGVGTWEALPVCTGCNLFRFERGSGGAVVWGKEALALPRRYALGPGGWTLLEELDWNQQPFHAVSDGGTVWLLGAGQVASTGGYRSRTQDFRSVWTDAPGHVFAAGYEPPAFSLPGSQPLLEITAGSFVEGPQAFSVHGYGPGQVVIGAPGSRIGRLVGGMWTYEDVDFSPSSGYEVSKVFAVSSEAMIVAGLNGFGNTLGAVRSASGWTSVGSGGDRGVYSPGGGVHYLAYAEGIRRVEGGQSSTVYLSDVRAVHGADAQHVYACAGQHVYEISGGTAVQVGGAQAVGCWALWVAGPNDLFVATTLGQVLRGDGTGWTGMGFPSSLSVLAMWGTSASDVWAVGRQGALLRHSP</sequence>
<dbReference type="Proteomes" id="UP000067626">
    <property type="component" value="Chromosome"/>
</dbReference>
<dbReference type="PATRIC" id="fig|52.7.peg.4637"/>
<dbReference type="AlphaFoldDB" id="A0A0K1EHL4"/>
<evidence type="ECO:0000313" key="1">
    <source>
        <dbReference type="EMBL" id="AKT40063.1"/>
    </source>
</evidence>
<keyword evidence="2" id="KW-1185">Reference proteome</keyword>
<organism evidence="1 2">
    <name type="scientific">Chondromyces crocatus</name>
    <dbReference type="NCBI Taxonomy" id="52"/>
    <lineage>
        <taxon>Bacteria</taxon>
        <taxon>Pseudomonadati</taxon>
        <taxon>Myxococcota</taxon>
        <taxon>Polyangia</taxon>
        <taxon>Polyangiales</taxon>
        <taxon>Polyangiaceae</taxon>
        <taxon>Chondromyces</taxon>
    </lineage>
</organism>
<evidence type="ECO:0000313" key="2">
    <source>
        <dbReference type="Proteomes" id="UP000067626"/>
    </source>
</evidence>
<protein>
    <submittedName>
        <fullName evidence="1">Uncharacterized protein</fullName>
    </submittedName>
</protein>
<name>A0A0K1EHL4_CHOCO</name>
<accession>A0A0K1EHL4</accession>
<gene>
    <name evidence="1" type="ORF">CMC5_042160</name>
</gene>
<dbReference type="KEGG" id="ccro:CMC5_042160"/>
<dbReference type="EMBL" id="CP012159">
    <property type="protein sequence ID" value="AKT40063.1"/>
    <property type="molecule type" value="Genomic_DNA"/>
</dbReference>